<reference evidence="8 10" key="1">
    <citation type="journal article" date="2014" name="BMC Genomics">
        <title>Genome sequence of Anopheles sinensis provides insight into genetics basis of mosquito competence for malaria parasites.</title>
        <authorList>
            <person name="Zhou D."/>
            <person name="Zhang D."/>
            <person name="Ding G."/>
            <person name="Shi L."/>
            <person name="Hou Q."/>
            <person name="Ye Y."/>
            <person name="Xu Y."/>
            <person name="Zhou H."/>
            <person name="Xiong C."/>
            <person name="Li S."/>
            <person name="Yu J."/>
            <person name="Hong S."/>
            <person name="Yu X."/>
            <person name="Zou P."/>
            <person name="Chen C."/>
            <person name="Chang X."/>
            <person name="Wang W."/>
            <person name="Lv Y."/>
            <person name="Sun Y."/>
            <person name="Ma L."/>
            <person name="Shen B."/>
            <person name="Zhu C."/>
        </authorList>
    </citation>
    <scope>NUCLEOTIDE SEQUENCE [LARGE SCALE GENOMIC DNA]</scope>
</reference>
<evidence type="ECO:0000313" key="10">
    <source>
        <dbReference type="Proteomes" id="UP000030765"/>
    </source>
</evidence>
<keyword evidence="5" id="KW-0325">Glycoprotein</keyword>
<feature type="domain" description="Chitin-binding type-2" evidence="7">
    <location>
        <begin position="19"/>
        <end position="74"/>
    </location>
</feature>
<evidence type="ECO:0000313" key="8">
    <source>
        <dbReference type="EMBL" id="KFB49924.1"/>
    </source>
</evidence>
<evidence type="ECO:0000259" key="7">
    <source>
        <dbReference type="PROSITE" id="PS50940"/>
    </source>
</evidence>
<name>A0A084WI80_ANOSI</name>
<dbReference type="GO" id="GO:0005576">
    <property type="term" value="C:extracellular region"/>
    <property type="evidence" value="ECO:0007669"/>
    <property type="project" value="InterPro"/>
</dbReference>
<accession>A0A084WI80</accession>
<dbReference type="PANTHER" id="PTHR23301">
    <property type="entry name" value="CHITIN BINDING PERITROPHIN-A"/>
    <property type="match status" value="1"/>
</dbReference>
<reference evidence="9" key="2">
    <citation type="submission" date="2020-05" db="UniProtKB">
        <authorList>
            <consortium name="EnsemblMetazoa"/>
        </authorList>
    </citation>
    <scope>IDENTIFICATION</scope>
</reference>
<dbReference type="AlphaFoldDB" id="A0A084WI80"/>
<evidence type="ECO:0000256" key="4">
    <source>
        <dbReference type="ARBA" id="ARBA00023157"/>
    </source>
</evidence>
<dbReference type="PANTHER" id="PTHR23301:SF106">
    <property type="entry name" value="CHITIN-BINDING TYPE-2 DOMAIN-CONTAINING PROTEIN-RELATED"/>
    <property type="match status" value="1"/>
</dbReference>
<evidence type="ECO:0000313" key="9">
    <source>
        <dbReference type="EnsemblMetazoa" id="ASIC017956-PA"/>
    </source>
</evidence>
<dbReference type="SUPFAM" id="SSF57625">
    <property type="entry name" value="Invertebrate chitin-binding proteins"/>
    <property type="match status" value="3"/>
</dbReference>
<dbReference type="OrthoDB" id="6020543at2759"/>
<keyword evidence="4" id="KW-1015">Disulfide bond</keyword>
<evidence type="ECO:0000256" key="1">
    <source>
        <dbReference type="ARBA" id="ARBA00022669"/>
    </source>
</evidence>
<dbReference type="Gene3D" id="2.170.140.10">
    <property type="entry name" value="Chitin binding domain"/>
    <property type="match status" value="3"/>
</dbReference>
<dbReference type="InterPro" id="IPR036508">
    <property type="entry name" value="Chitin-bd_dom_sf"/>
</dbReference>
<dbReference type="Proteomes" id="UP000030765">
    <property type="component" value="Unassembled WGS sequence"/>
</dbReference>
<dbReference type="InterPro" id="IPR051940">
    <property type="entry name" value="Chitin_bind-dev_reg"/>
</dbReference>
<dbReference type="EMBL" id="KE525347">
    <property type="protein sequence ID" value="KFB49924.1"/>
    <property type="molecule type" value="Genomic_DNA"/>
</dbReference>
<evidence type="ECO:0000256" key="2">
    <source>
        <dbReference type="ARBA" id="ARBA00022729"/>
    </source>
</evidence>
<feature type="domain" description="Chitin-binding type-2" evidence="7">
    <location>
        <begin position="177"/>
        <end position="233"/>
    </location>
</feature>
<dbReference type="OMA" id="NCERYIV"/>
<proteinExistence type="predicted"/>
<protein>
    <submittedName>
        <fullName evidence="8">AGAP011416-PA-like protein</fullName>
    </submittedName>
</protein>
<dbReference type="Pfam" id="PF01607">
    <property type="entry name" value="CBM_14"/>
    <property type="match status" value="3"/>
</dbReference>
<evidence type="ECO:0000256" key="6">
    <source>
        <dbReference type="SAM" id="SignalP"/>
    </source>
</evidence>
<dbReference type="STRING" id="74873.A0A084WI80"/>
<keyword evidence="10" id="KW-1185">Reference proteome</keyword>
<keyword evidence="3" id="KW-0677">Repeat</keyword>
<dbReference type="InterPro" id="IPR002557">
    <property type="entry name" value="Chitin-bd_dom"/>
</dbReference>
<dbReference type="GO" id="GO:0008061">
    <property type="term" value="F:chitin binding"/>
    <property type="evidence" value="ECO:0007669"/>
    <property type="project" value="UniProtKB-KW"/>
</dbReference>
<sequence length="233" mass="25063">MKQFLLVLAFVGIAQVNGAQLCERKAPGSFVANPLNCKEFFMCRTGRPVQFSCPSGMSFDVSSGTCGYRALCAEKNPSLEGGDDWLGPEYTPIEANPSRLMSSSSVCQGAAIGAIRVNTQSCKTFYQCSKDGPVRLECPTGTLFDSNRKFCEVADIASCAFGQNTPAPSTGSSNLKEVLCTGQKVGVKFAHPTDCHQYFVCNGRNSGQSLTCPRGTAYNRNRNVCDFAHNVNC</sequence>
<dbReference type="EnsemblMetazoa" id="ASIC017956-RA">
    <property type="protein sequence ID" value="ASIC017956-PA"/>
    <property type="gene ID" value="ASIC017956"/>
</dbReference>
<feature type="domain" description="Chitin-binding type-2" evidence="7">
    <location>
        <begin position="104"/>
        <end position="161"/>
    </location>
</feature>
<dbReference type="VEuPathDB" id="VectorBase:ASIS002825"/>
<dbReference type="PROSITE" id="PS50940">
    <property type="entry name" value="CHIT_BIND_II"/>
    <property type="match status" value="3"/>
</dbReference>
<feature type="signal peptide" evidence="6">
    <location>
        <begin position="1"/>
        <end position="18"/>
    </location>
</feature>
<organism evidence="8">
    <name type="scientific">Anopheles sinensis</name>
    <name type="common">Mosquito</name>
    <dbReference type="NCBI Taxonomy" id="74873"/>
    <lineage>
        <taxon>Eukaryota</taxon>
        <taxon>Metazoa</taxon>
        <taxon>Ecdysozoa</taxon>
        <taxon>Arthropoda</taxon>
        <taxon>Hexapoda</taxon>
        <taxon>Insecta</taxon>
        <taxon>Pterygota</taxon>
        <taxon>Neoptera</taxon>
        <taxon>Endopterygota</taxon>
        <taxon>Diptera</taxon>
        <taxon>Nematocera</taxon>
        <taxon>Culicoidea</taxon>
        <taxon>Culicidae</taxon>
        <taxon>Anophelinae</taxon>
        <taxon>Anopheles</taxon>
    </lineage>
</organism>
<dbReference type="EMBL" id="ATLV01023923">
    <property type="status" value="NOT_ANNOTATED_CDS"/>
    <property type="molecule type" value="Genomic_DNA"/>
</dbReference>
<evidence type="ECO:0000256" key="3">
    <source>
        <dbReference type="ARBA" id="ARBA00022737"/>
    </source>
</evidence>
<evidence type="ECO:0000256" key="5">
    <source>
        <dbReference type="ARBA" id="ARBA00023180"/>
    </source>
</evidence>
<dbReference type="SMART" id="SM00494">
    <property type="entry name" value="ChtBD2"/>
    <property type="match status" value="3"/>
</dbReference>
<keyword evidence="2 6" id="KW-0732">Signal</keyword>
<keyword evidence="1" id="KW-0147">Chitin-binding</keyword>
<gene>
    <name evidence="8" type="ORF">ZHAS_00017956</name>
</gene>
<feature type="chain" id="PRO_5001784769" evidence="6">
    <location>
        <begin position="19"/>
        <end position="233"/>
    </location>
</feature>
<dbReference type="VEuPathDB" id="VectorBase:ASIC017956"/>